<evidence type="ECO:0000256" key="1">
    <source>
        <dbReference type="SAM" id="MobiDB-lite"/>
    </source>
</evidence>
<feature type="region of interest" description="Disordered" evidence="1">
    <location>
        <begin position="146"/>
        <end position="180"/>
    </location>
</feature>
<dbReference type="EMBL" id="CP019893">
    <property type="protein sequence ID" value="ARS89513.1"/>
    <property type="molecule type" value="Genomic_DNA"/>
</dbReference>
<proteinExistence type="predicted"/>
<feature type="compositionally biased region" description="Basic and acidic residues" evidence="1">
    <location>
        <begin position="146"/>
        <end position="155"/>
    </location>
</feature>
<dbReference type="AlphaFoldDB" id="A0A2Z2HRV0"/>
<dbReference type="OrthoDB" id="312988at2157"/>
<evidence type="ECO:0000313" key="2">
    <source>
        <dbReference type="EMBL" id="ARS89513.1"/>
    </source>
</evidence>
<accession>A0A2Z2HRV0</accession>
<dbReference type="Pfam" id="PF23426">
    <property type="entry name" value="DUF7114"/>
    <property type="match status" value="1"/>
</dbReference>
<organism evidence="2 3">
    <name type="scientific">Natrarchaeobaculum aegyptiacum</name>
    <dbReference type="NCBI Taxonomy" id="745377"/>
    <lineage>
        <taxon>Archaea</taxon>
        <taxon>Methanobacteriati</taxon>
        <taxon>Methanobacteriota</taxon>
        <taxon>Stenosarchaea group</taxon>
        <taxon>Halobacteria</taxon>
        <taxon>Halobacteriales</taxon>
        <taxon>Natrialbaceae</taxon>
        <taxon>Natrarchaeobaculum</taxon>
    </lineage>
</organism>
<dbReference type="KEGG" id="naj:B1756_06980"/>
<evidence type="ECO:0008006" key="4">
    <source>
        <dbReference type="Google" id="ProtNLM"/>
    </source>
</evidence>
<dbReference type="InterPro" id="IPR055538">
    <property type="entry name" value="DUF7114"/>
</dbReference>
<reference evidence="3" key="1">
    <citation type="submission" date="2017-02" db="EMBL/GenBank/DDBJ databases">
        <title>Natronthermophilus aegyptiacus gen. nov.,sp. nov., an aerobic, extremely halophilic alkalithermophilic archaeon isolated from the athalassohaline Wadi An Natrun, Egypt.</title>
        <authorList>
            <person name="Zhao B."/>
        </authorList>
    </citation>
    <scope>NUCLEOTIDE SEQUENCE [LARGE SCALE GENOMIC DNA]</scope>
    <source>
        <strain evidence="3">JW/NM-HA 15</strain>
    </source>
</reference>
<dbReference type="Proteomes" id="UP000250088">
    <property type="component" value="Chromosome"/>
</dbReference>
<gene>
    <name evidence="2" type="ORF">B1756_06980</name>
</gene>
<protein>
    <recommendedName>
        <fullName evidence="4">Polyprenyl synthetase</fullName>
    </recommendedName>
</protein>
<evidence type="ECO:0000313" key="3">
    <source>
        <dbReference type="Proteomes" id="UP000250088"/>
    </source>
</evidence>
<keyword evidence="3" id="KW-1185">Reference proteome</keyword>
<name>A0A2Z2HRV0_9EURY</name>
<dbReference type="RefSeq" id="WP_086887889.1">
    <property type="nucleotide sequence ID" value="NZ_CP019893.1"/>
</dbReference>
<dbReference type="GeneID" id="32893809"/>
<feature type="region of interest" description="Disordered" evidence="1">
    <location>
        <begin position="216"/>
        <end position="257"/>
    </location>
</feature>
<sequence>METADNCRRAAFEAVADVEPPRLHDLVETILEDASMVPGALTIESAACATSETGSVREEARENGDRNQENVDTHAAGVQLIYEGLRLTRTLAHEEPWSTGEETARTSEADLEILAADILVARGFYLLARTEAADKAVQTVRAFGRDQTHRVRDHPTVGSEDTAGDSRETDGVDASTLDGEANLERDVLELAVRTGAAAVGEHPSPRLLALADDLARSVGPSFPPTEECLSDGDLEARPSDATLDDGTTDRATSATDH</sequence>